<dbReference type="GO" id="GO:0016301">
    <property type="term" value="F:kinase activity"/>
    <property type="evidence" value="ECO:0007669"/>
    <property type="project" value="UniProtKB-KW"/>
</dbReference>
<dbReference type="Proteomes" id="UP000635316">
    <property type="component" value="Unassembled WGS sequence"/>
</dbReference>
<dbReference type="PANTHER" id="PTHR43547">
    <property type="entry name" value="TWO-COMPONENT HISTIDINE KINASE"/>
    <property type="match status" value="1"/>
</dbReference>
<keyword evidence="4" id="KW-1133">Transmembrane helix</keyword>
<keyword evidence="6" id="KW-0418">Kinase</keyword>
<keyword evidence="7" id="KW-1185">Reference proteome</keyword>
<name>A0ABS1E898_9BURK</name>
<dbReference type="EC" id="2.7.13.3" evidence="2"/>
<dbReference type="InterPro" id="IPR036097">
    <property type="entry name" value="HisK_dim/P_sf"/>
</dbReference>
<dbReference type="InterPro" id="IPR003661">
    <property type="entry name" value="HisK_dim/P_dom"/>
</dbReference>
<dbReference type="RefSeq" id="WP_200232920.1">
    <property type="nucleotide sequence ID" value="NZ_JAENGP010000001.1"/>
</dbReference>
<dbReference type="CDD" id="cd00082">
    <property type="entry name" value="HisKA"/>
    <property type="match status" value="1"/>
</dbReference>
<keyword evidence="4" id="KW-0812">Transmembrane</keyword>
<dbReference type="InterPro" id="IPR036890">
    <property type="entry name" value="HATPase_C_sf"/>
</dbReference>
<dbReference type="CDD" id="cd00075">
    <property type="entry name" value="HATPase"/>
    <property type="match status" value="1"/>
</dbReference>
<dbReference type="PANTHER" id="PTHR43547:SF2">
    <property type="entry name" value="HYBRID SIGNAL TRANSDUCTION HISTIDINE KINASE C"/>
    <property type="match status" value="1"/>
</dbReference>
<keyword evidence="3" id="KW-0597">Phosphoprotein</keyword>
<feature type="domain" description="Histidine kinase" evidence="5">
    <location>
        <begin position="235"/>
        <end position="450"/>
    </location>
</feature>
<dbReference type="InterPro" id="IPR003594">
    <property type="entry name" value="HATPase_dom"/>
</dbReference>
<sequence length="471" mass="52808">MGFVRSRVLGYVLPILAIVVLTVLLTVTLFRLADIQRAIRNNVNDNMVWVIYQTHIESLMLADAVQHRLVDPESAHDITHRYQMFLSRISVLNDGPQKRALQAIGMADMIAGQAETVLRLGNRIGTARAGQTDYEHLRSALNELNALLFNASNMAMVAQWEEAGARIDTYRNAVLAIFFLMIGIWGGSAFISIQLLLALKKTRDNERSRQREIELRKQLENERKISELYRSFGSMVSHQFRTPLAIIDATMQRLIRAGNRMDTDEVKRRAAKAREAVQRLTYLIENILQADRFMEQLEVTIRSCNLAHLAQQAVAEQKLLASAREIQFLDETGGASTVACDPVLTIQIIGNLLSNAIKYSNDPMPVSVRVYREAGWVCCAVRDYGRGISKDDLPHVFKRYFRARTATDVVGTGIGLHIASELASLQQGKVYASSEPGEGSIFILCFLGNHEGEQVVNMVRSERMSDKENGS</sequence>
<dbReference type="InterPro" id="IPR005467">
    <property type="entry name" value="His_kinase_dom"/>
</dbReference>
<dbReference type="PRINTS" id="PR00344">
    <property type="entry name" value="BCTRLSENSOR"/>
</dbReference>
<reference evidence="6 7" key="1">
    <citation type="submission" date="2020-12" db="EMBL/GenBank/DDBJ databases">
        <authorList>
            <person name="Lu T."/>
            <person name="Wang Q."/>
            <person name="Han X."/>
        </authorList>
    </citation>
    <scope>NUCLEOTIDE SEQUENCE [LARGE SCALE GENOMIC DNA]</scope>
    <source>
        <strain evidence="6 7">WQ 585</strain>
    </source>
</reference>
<organism evidence="6 7">
    <name type="scientific">Advenella mandrilli</name>
    <dbReference type="NCBI Taxonomy" id="2800330"/>
    <lineage>
        <taxon>Bacteria</taxon>
        <taxon>Pseudomonadati</taxon>
        <taxon>Pseudomonadota</taxon>
        <taxon>Betaproteobacteria</taxon>
        <taxon>Burkholderiales</taxon>
        <taxon>Alcaligenaceae</taxon>
    </lineage>
</organism>
<dbReference type="EMBL" id="JAENGP010000001">
    <property type="protein sequence ID" value="MBK1779821.1"/>
    <property type="molecule type" value="Genomic_DNA"/>
</dbReference>
<comment type="catalytic activity">
    <reaction evidence="1">
        <text>ATP + protein L-histidine = ADP + protein N-phospho-L-histidine.</text>
        <dbReference type="EC" id="2.7.13.3"/>
    </reaction>
</comment>
<dbReference type="Pfam" id="PF02518">
    <property type="entry name" value="HATPase_c"/>
    <property type="match status" value="1"/>
</dbReference>
<evidence type="ECO:0000256" key="4">
    <source>
        <dbReference type="SAM" id="Phobius"/>
    </source>
</evidence>
<dbReference type="SUPFAM" id="SSF47384">
    <property type="entry name" value="Homodimeric domain of signal transducing histidine kinase"/>
    <property type="match status" value="1"/>
</dbReference>
<accession>A0ABS1E898</accession>
<feature type="transmembrane region" description="Helical" evidence="4">
    <location>
        <begin position="12"/>
        <end position="32"/>
    </location>
</feature>
<keyword evidence="6" id="KW-0808">Transferase</keyword>
<evidence type="ECO:0000256" key="1">
    <source>
        <dbReference type="ARBA" id="ARBA00000085"/>
    </source>
</evidence>
<proteinExistence type="predicted"/>
<evidence type="ECO:0000256" key="3">
    <source>
        <dbReference type="ARBA" id="ARBA00022553"/>
    </source>
</evidence>
<evidence type="ECO:0000259" key="5">
    <source>
        <dbReference type="PROSITE" id="PS50109"/>
    </source>
</evidence>
<dbReference type="InterPro" id="IPR004358">
    <property type="entry name" value="Sig_transdc_His_kin-like_C"/>
</dbReference>
<dbReference type="Gene3D" id="1.10.287.130">
    <property type="match status" value="1"/>
</dbReference>
<keyword evidence="4" id="KW-0472">Membrane</keyword>
<dbReference type="SUPFAM" id="SSF55874">
    <property type="entry name" value="ATPase domain of HSP90 chaperone/DNA topoisomerase II/histidine kinase"/>
    <property type="match status" value="1"/>
</dbReference>
<evidence type="ECO:0000256" key="2">
    <source>
        <dbReference type="ARBA" id="ARBA00012438"/>
    </source>
</evidence>
<evidence type="ECO:0000313" key="6">
    <source>
        <dbReference type="EMBL" id="MBK1779821.1"/>
    </source>
</evidence>
<dbReference type="SMART" id="SM00387">
    <property type="entry name" value="HATPase_c"/>
    <property type="match status" value="1"/>
</dbReference>
<protein>
    <recommendedName>
        <fullName evidence="2">histidine kinase</fullName>
        <ecNumber evidence="2">2.7.13.3</ecNumber>
    </recommendedName>
</protein>
<gene>
    <name evidence="6" type="ORF">JHL22_01185</name>
</gene>
<dbReference type="Gene3D" id="3.30.565.10">
    <property type="entry name" value="Histidine kinase-like ATPase, C-terminal domain"/>
    <property type="match status" value="1"/>
</dbReference>
<comment type="caution">
    <text evidence="6">The sequence shown here is derived from an EMBL/GenBank/DDBJ whole genome shotgun (WGS) entry which is preliminary data.</text>
</comment>
<dbReference type="PROSITE" id="PS50109">
    <property type="entry name" value="HIS_KIN"/>
    <property type="match status" value="1"/>
</dbReference>
<dbReference type="Pfam" id="PF00512">
    <property type="entry name" value="HisKA"/>
    <property type="match status" value="1"/>
</dbReference>
<evidence type="ECO:0000313" key="7">
    <source>
        <dbReference type="Proteomes" id="UP000635316"/>
    </source>
</evidence>
<dbReference type="SMART" id="SM00388">
    <property type="entry name" value="HisKA"/>
    <property type="match status" value="1"/>
</dbReference>
<feature type="transmembrane region" description="Helical" evidence="4">
    <location>
        <begin position="173"/>
        <end position="199"/>
    </location>
</feature>